<organism evidence="2 3">
    <name type="scientific">Serendipita indica (strain DSM 11827)</name>
    <name type="common">Root endophyte fungus</name>
    <name type="synonym">Piriformospora indica</name>
    <dbReference type="NCBI Taxonomy" id="1109443"/>
    <lineage>
        <taxon>Eukaryota</taxon>
        <taxon>Fungi</taxon>
        <taxon>Dikarya</taxon>
        <taxon>Basidiomycota</taxon>
        <taxon>Agaricomycotina</taxon>
        <taxon>Agaricomycetes</taxon>
        <taxon>Sebacinales</taxon>
        <taxon>Serendipitaceae</taxon>
        <taxon>Serendipita</taxon>
    </lineage>
</organism>
<feature type="region of interest" description="Disordered" evidence="1">
    <location>
        <begin position="61"/>
        <end position="88"/>
    </location>
</feature>
<reference evidence="2 3" key="1">
    <citation type="journal article" date="2011" name="PLoS Pathog.">
        <title>Endophytic Life Strategies Decoded by Genome and Transcriptome Analyses of the Mutualistic Root Symbiont Piriformospora indica.</title>
        <authorList>
            <person name="Zuccaro A."/>
            <person name="Lahrmann U."/>
            <person name="Guldener U."/>
            <person name="Langen G."/>
            <person name="Pfiffi S."/>
            <person name="Biedenkopf D."/>
            <person name="Wong P."/>
            <person name="Samans B."/>
            <person name="Grimm C."/>
            <person name="Basiewicz M."/>
            <person name="Murat C."/>
            <person name="Martin F."/>
            <person name="Kogel K.H."/>
        </authorList>
    </citation>
    <scope>NUCLEOTIDE SEQUENCE [LARGE SCALE GENOMIC DNA]</scope>
    <source>
        <strain evidence="2 3">DSM 11827</strain>
    </source>
</reference>
<dbReference type="Proteomes" id="UP000007148">
    <property type="component" value="Unassembled WGS sequence"/>
</dbReference>
<dbReference type="HOGENOM" id="CLU_1019813_0_0_1"/>
<dbReference type="InParanoid" id="G4T7K2"/>
<dbReference type="EMBL" id="CAFZ01000012">
    <property type="protein sequence ID" value="CCA67297.1"/>
    <property type="molecule type" value="Genomic_DNA"/>
</dbReference>
<protein>
    <submittedName>
        <fullName evidence="2">Uncharacterized protein</fullName>
    </submittedName>
</protein>
<feature type="region of interest" description="Disordered" evidence="1">
    <location>
        <begin position="1"/>
        <end position="26"/>
    </location>
</feature>
<accession>G4T7K2</accession>
<evidence type="ECO:0000313" key="2">
    <source>
        <dbReference type="EMBL" id="CCA67297.1"/>
    </source>
</evidence>
<feature type="region of interest" description="Disordered" evidence="1">
    <location>
        <begin position="176"/>
        <end position="227"/>
    </location>
</feature>
<feature type="region of interest" description="Disordered" evidence="1">
    <location>
        <begin position="118"/>
        <end position="161"/>
    </location>
</feature>
<gene>
    <name evidence="2" type="ORF">PIIN_01130</name>
</gene>
<evidence type="ECO:0000313" key="3">
    <source>
        <dbReference type="Proteomes" id="UP000007148"/>
    </source>
</evidence>
<proteinExistence type="predicted"/>
<name>G4T7K2_SERID</name>
<dbReference type="AlphaFoldDB" id="G4T7K2"/>
<dbReference type="OrthoDB" id="3308456at2759"/>
<evidence type="ECO:0000256" key="1">
    <source>
        <dbReference type="SAM" id="MobiDB-lite"/>
    </source>
</evidence>
<keyword evidence="3" id="KW-1185">Reference proteome</keyword>
<sequence>MAPEQRPLLGSTHHQPRFANSSNSAAISKGVYSRFTPSSLPSTKLFSRPKANQGTPHFVFQREKPLPSHPGFEASAQEEVRRKRTRRLSHSKAANIAYCAHERQKDAPCFACLREKPKPRRHRSRRNAQVMIPRSSFMGRKRRRGSRGSSSSVEAPIPEEELPSWVTDRHSIFVPSAPSAHSVAKPRPLNYTYGEGNQARQKKPKGDSSKGLSKSGSSKKENTIDPYAAGGYIVSPEAYYATLPLPDLPTTHQGGQGMFAVTERKQRRNPVWI</sequence>
<comment type="caution">
    <text evidence="2">The sequence shown here is derived from an EMBL/GenBank/DDBJ whole genome shotgun (WGS) entry which is preliminary data.</text>
</comment>